<keyword evidence="7" id="KW-0479">Metal-binding</keyword>
<evidence type="ECO:0000313" key="15">
    <source>
        <dbReference type="Proteomes" id="UP000050640"/>
    </source>
</evidence>
<evidence type="ECO:0000313" key="16">
    <source>
        <dbReference type="WBParaSite" id="EEL_0000068001-mRNA-1"/>
    </source>
</evidence>
<organism evidence="15 16">
    <name type="scientific">Elaeophora elaphi</name>
    <dbReference type="NCBI Taxonomy" id="1147741"/>
    <lineage>
        <taxon>Eukaryota</taxon>
        <taxon>Metazoa</taxon>
        <taxon>Ecdysozoa</taxon>
        <taxon>Nematoda</taxon>
        <taxon>Chromadorea</taxon>
        <taxon>Rhabditida</taxon>
        <taxon>Spirurina</taxon>
        <taxon>Spiruromorpha</taxon>
        <taxon>Filarioidea</taxon>
        <taxon>Onchocercidae</taxon>
        <taxon>Elaeophora</taxon>
    </lineage>
</organism>
<dbReference type="InterPro" id="IPR007728">
    <property type="entry name" value="Pre-SET_dom"/>
</dbReference>
<dbReference type="PROSITE" id="PS50982">
    <property type="entry name" value="MBD"/>
    <property type="match status" value="1"/>
</dbReference>
<dbReference type="SMART" id="SM00391">
    <property type="entry name" value="MBD"/>
    <property type="match status" value="1"/>
</dbReference>
<evidence type="ECO:0000256" key="1">
    <source>
        <dbReference type="ARBA" id="ARBA00004123"/>
    </source>
</evidence>
<feature type="domain" description="SET" evidence="11">
    <location>
        <begin position="793"/>
        <end position="927"/>
    </location>
</feature>
<dbReference type="Gene3D" id="3.30.890.10">
    <property type="entry name" value="Methyl-cpg-binding Protein 2, Chain A"/>
    <property type="match status" value="1"/>
</dbReference>
<keyword evidence="4" id="KW-0489">Methyltransferase</keyword>
<dbReference type="GO" id="GO:0010629">
    <property type="term" value="P:negative regulation of gene expression"/>
    <property type="evidence" value="ECO:0007669"/>
    <property type="project" value="TreeGrafter"/>
</dbReference>
<evidence type="ECO:0000256" key="6">
    <source>
        <dbReference type="ARBA" id="ARBA00022691"/>
    </source>
</evidence>
<evidence type="ECO:0000256" key="5">
    <source>
        <dbReference type="ARBA" id="ARBA00022679"/>
    </source>
</evidence>
<reference evidence="16" key="1">
    <citation type="submission" date="2017-02" db="UniProtKB">
        <authorList>
            <consortium name="WormBaseParasite"/>
        </authorList>
    </citation>
    <scope>IDENTIFICATION</scope>
</reference>
<dbReference type="PROSITE" id="PS50868">
    <property type="entry name" value="POST_SET"/>
    <property type="match status" value="1"/>
</dbReference>
<keyword evidence="9" id="KW-0539">Nucleus</keyword>
<dbReference type="GO" id="GO:0032259">
    <property type="term" value="P:methylation"/>
    <property type="evidence" value="ECO:0007669"/>
    <property type="project" value="UniProtKB-KW"/>
</dbReference>
<evidence type="ECO:0000259" key="13">
    <source>
        <dbReference type="PROSITE" id="PS50868"/>
    </source>
</evidence>
<dbReference type="PANTHER" id="PTHR46024:SF1">
    <property type="entry name" value="HISTONE-LYSINE N-METHYLTRANSFERASE EGGLESS"/>
    <property type="match status" value="1"/>
</dbReference>
<dbReference type="GO" id="GO:0008270">
    <property type="term" value="F:zinc ion binding"/>
    <property type="evidence" value="ECO:0007669"/>
    <property type="project" value="InterPro"/>
</dbReference>
<evidence type="ECO:0000256" key="3">
    <source>
        <dbReference type="ARBA" id="ARBA00022454"/>
    </source>
</evidence>
<feature type="domain" description="Post-SET" evidence="13">
    <location>
        <begin position="936"/>
        <end position="952"/>
    </location>
</feature>
<evidence type="ECO:0000256" key="4">
    <source>
        <dbReference type="ARBA" id="ARBA00022603"/>
    </source>
</evidence>
<evidence type="ECO:0000256" key="2">
    <source>
        <dbReference type="ARBA" id="ARBA00004286"/>
    </source>
</evidence>
<keyword evidence="3" id="KW-0158">Chromosome</keyword>
<evidence type="ECO:0000259" key="11">
    <source>
        <dbReference type="PROSITE" id="PS50280"/>
    </source>
</evidence>
<dbReference type="SMART" id="SM00317">
    <property type="entry name" value="SET"/>
    <property type="match status" value="1"/>
</dbReference>
<keyword evidence="8" id="KW-0862">Zinc</keyword>
<feature type="compositionally biased region" description="Acidic residues" evidence="10">
    <location>
        <begin position="748"/>
        <end position="763"/>
    </location>
</feature>
<dbReference type="GO" id="GO:0003677">
    <property type="term" value="F:DNA binding"/>
    <property type="evidence" value="ECO:0007669"/>
    <property type="project" value="InterPro"/>
</dbReference>
<dbReference type="SUPFAM" id="SSF54171">
    <property type="entry name" value="DNA-binding domain"/>
    <property type="match status" value="1"/>
</dbReference>
<dbReference type="InterPro" id="IPR051516">
    <property type="entry name" value="SETDB_methyltransferase"/>
</dbReference>
<dbReference type="AlphaFoldDB" id="A0A0R3RGY2"/>
<keyword evidence="5" id="KW-0808">Transferase</keyword>
<keyword evidence="15" id="KW-1185">Reference proteome</keyword>
<dbReference type="Pfam" id="PF05033">
    <property type="entry name" value="Pre-SET"/>
    <property type="match status" value="1"/>
</dbReference>
<evidence type="ECO:0000256" key="9">
    <source>
        <dbReference type="ARBA" id="ARBA00023242"/>
    </source>
</evidence>
<dbReference type="CDD" id="cd20379">
    <property type="entry name" value="Tudor_dTUD-like"/>
    <property type="match status" value="1"/>
</dbReference>
<feature type="compositionally biased region" description="Low complexity" evidence="10">
    <location>
        <begin position="764"/>
        <end position="773"/>
    </location>
</feature>
<evidence type="ECO:0000256" key="10">
    <source>
        <dbReference type="SAM" id="MobiDB-lite"/>
    </source>
</evidence>
<feature type="domain" description="MBD" evidence="14">
    <location>
        <begin position="467"/>
        <end position="546"/>
    </location>
</feature>
<evidence type="ECO:0000256" key="7">
    <source>
        <dbReference type="ARBA" id="ARBA00022723"/>
    </source>
</evidence>
<dbReference type="Gene3D" id="2.170.270.10">
    <property type="entry name" value="SET domain"/>
    <property type="match status" value="2"/>
</dbReference>
<accession>A0A0R3RGY2</accession>
<protein>
    <submittedName>
        <fullName evidence="16">SET domain-containing protein</fullName>
    </submittedName>
</protein>
<keyword evidence="6" id="KW-0949">S-adenosyl-L-methionine</keyword>
<evidence type="ECO:0000256" key="8">
    <source>
        <dbReference type="ARBA" id="ARBA00022833"/>
    </source>
</evidence>
<dbReference type="InterPro" id="IPR001214">
    <property type="entry name" value="SET_dom"/>
</dbReference>
<feature type="domain" description="Pre-SET" evidence="12">
    <location>
        <begin position="608"/>
        <end position="687"/>
    </location>
</feature>
<evidence type="ECO:0000259" key="12">
    <source>
        <dbReference type="PROSITE" id="PS50867"/>
    </source>
</evidence>
<dbReference type="InterPro" id="IPR046341">
    <property type="entry name" value="SET_dom_sf"/>
</dbReference>
<dbReference type="GO" id="GO:0046974">
    <property type="term" value="F:histone H3K9 methyltransferase activity"/>
    <property type="evidence" value="ECO:0007669"/>
    <property type="project" value="TreeGrafter"/>
</dbReference>
<feature type="compositionally biased region" description="Basic and acidic residues" evidence="10">
    <location>
        <begin position="795"/>
        <end position="807"/>
    </location>
</feature>
<dbReference type="SUPFAM" id="SSF82199">
    <property type="entry name" value="SET domain"/>
    <property type="match status" value="1"/>
</dbReference>
<dbReference type="Pfam" id="PF00856">
    <property type="entry name" value="SET"/>
    <property type="match status" value="1"/>
</dbReference>
<evidence type="ECO:0000259" key="14">
    <source>
        <dbReference type="PROSITE" id="PS50982"/>
    </source>
</evidence>
<feature type="region of interest" description="Disordered" evidence="10">
    <location>
        <begin position="831"/>
        <end position="850"/>
    </location>
</feature>
<dbReference type="STRING" id="1147741.A0A0R3RGY2"/>
<dbReference type="GO" id="GO:0005634">
    <property type="term" value="C:nucleus"/>
    <property type="evidence" value="ECO:0007669"/>
    <property type="project" value="UniProtKB-SubCell"/>
</dbReference>
<dbReference type="GO" id="GO:0005694">
    <property type="term" value="C:chromosome"/>
    <property type="evidence" value="ECO:0007669"/>
    <property type="project" value="UniProtKB-SubCell"/>
</dbReference>
<name>A0A0R3RGY2_9BILA</name>
<comment type="subcellular location">
    <subcellularLocation>
        <location evidence="2">Chromosome</location>
    </subcellularLocation>
    <subcellularLocation>
        <location evidence="1">Nucleus</location>
    </subcellularLocation>
</comment>
<proteinExistence type="predicted"/>
<dbReference type="Proteomes" id="UP000050640">
    <property type="component" value="Unplaced"/>
</dbReference>
<dbReference type="PANTHER" id="PTHR46024">
    <property type="entry name" value="HISTONE-LYSINE N-METHYLTRANSFERASE EGGLESS"/>
    <property type="match status" value="1"/>
</dbReference>
<dbReference type="Pfam" id="PF01429">
    <property type="entry name" value="MBD"/>
    <property type="match status" value="1"/>
</dbReference>
<dbReference type="SMART" id="SM00468">
    <property type="entry name" value="PreSET"/>
    <property type="match status" value="1"/>
</dbReference>
<dbReference type="GO" id="GO:0070828">
    <property type="term" value="P:heterochromatin organization"/>
    <property type="evidence" value="ECO:0007669"/>
    <property type="project" value="TreeGrafter"/>
</dbReference>
<sequence>MEILQRNLTSPNESIPLASILTRDCINQAEMLANEQRINLEEEWAMDSLKNNQTFSAMASEEISVVNVTHNENMLRNYAVINDPINISDIANGSFCLARQQKAYNFVRCQIVHKVSPREYSVLFGDGNEEIIDISRIARKVEGRLHVWEGVRVCALYEPKFPFERYRKAFYSGIVGVGPHGFSQNEMLVFFDNGLDSFVHERTIYILAEQKYRLHNCKEVIDRRNNWCLVPQFRQKFVKHYLKNFPDWPLVPMKRKENTQRILREGKPHSAYVLRTERQFALLRFPIRNKCGADCVVTPCNRHIHIDEWIYRGSERLEAIRQTIDRLEKIEQQEKMGISMIPMRSRREARLVHSLEYTLPLPGQNISNMNLSKEMNLCPRGRALLSDNEPNYPRRQTARKGGILSMQHENYCQDHSVIEGRVSRLRKEKNLTVQGIPEWNNLQQAVHLQCSIKCLQHLDKDPYSKEFSGYSPYMIPLLVGWSREIVTFTRKAKVAHSRKALSSTVVYRTPCGISIYRLDQISKYLKDTSSRLTIDLFTFDRTVRPNVIYRTPAKAKLMDDFTNGYEAIPISVYNEIDDELPPKIEYEPRRYPYDKETDVSSISLDFCSGCTCTDDCADETRCECRLLTRSEVLRLDKSLQPSYAKGYMCRNLALGGADESYLSGLYECNEKCGCSRSNCHNRVVQQRMKIPLEFGDEYFADVNLVDNVEKEKRNAGVDLGDSNDGYYSDEENHCGGGSNLSIENDLITVDEDTSEEDDEDYDSGQDSSLSSEGSHSETRVIRVQKRRKLVQESNEEQRDSSARESGKNELAAADLDYANSSLVMVEPDVFTDGTKSGNDDMPAVEPAGPPEGRFDMMKYVENMELPSLYTIDAKKKGNIGRFFNHSCQPNIRTQLVYVDTHDFRLPWIAFFTTTKISAGSELFWDYGYSEGAVDGKQLECFCGSRFCRKRLL</sequence>
<dbReference type="InterPro" id="IPR003616">
    <property type="entry name" value="Post-SET_dom"/>
</dbReference>
<dbReference type="InterPro" id="IPR016177">
    <property type="entry name" value="DNA-bd_dom_sf"/>
</dbReference>
<dbReference type="InterPro" id="IPR001739">
    <property type="entry name" value="Methyl_CpG_DNA-bd"/>
</dbReference>
<dbReference type="PROSITE" id="PS50867">
    <property type="entry name" value="PRE_SET"/>
    <property type="match status" value="1"/>
</dbReference>
<feature type="region of interest" description="Disordered" evidence="10">
    <location>
        <begin position="715"/>
        <end position="810"/>
    </location>
</feature>
<dbReference type="WBParaSite" id="EEL_0000068001-mRNA-1">
    <property type="protein sequence ID" value="EEL_0000068001-mRNA-1"/>
    <property type="gene ID" value="EEL_0000068001"/>
</dbReference>
<dbReference type="PROSITE" id="PS50280">
    <property type="entry name" value="SET"/>
    <property type="match status" value="1"/>
</dbReference>